<evidence type="ECO:0000256" key="7">
    <source>
        <dbReference type="ARBA" id="ARBA00023134"/>
    </source>
</evidence>
<dbReference type="FunFam" id="3.40.50.300:FF:000098">
    <property type="entry name" value="Probable GTP-binding protein EngB"/>
    <property type="match status" value="1"/>
</dbReference>
<comment type="similarity">
    <text evidence="2 10">Belongs to the TRAFAC class TrmE-Era-EngA-EngB-Septin-like GTPase superfamily. EngB GTPase family.</text>
</comment>
<comment type="cofactor">
    <cofactor evidence="1">
        <name>Mg(2+)</name>
        <dbReference type="ChEBI" id="CHEBI:18420"/>
    </cofactor>
</comment>
<dbReference type="GO" id="GO:0005829">
    <property type="term" value="C:cytosol"/>
    <property type="evidence" value="ECO:0007669"/>
    <property type="project" value="TreeGrafter"/>
</dbReference>
<evidence type="ECO:0000256" key="8">
    <source>
        <dbReference type="ARBA" id="ARBA00023210"/>
    </source>
</evidence>
<evidence type="ECO:0000259" key="12">
    <source>
        <dbReference type="PROSITE" id="PS51706"/>
    </source>
</evidence>
<evidence type="ECO:0000256" key="10">
    <source>
        <dbReference type="HAMAP-Rule" id="MF_00321"/>
    </source>
</evidence>
<reference evidence="13 14" key="1">
    <citation type="submission" date="2018-04" db="EMBL/GenBank/DDBJ databases">
        <title>Pararhodobacter oceanense sp. nov., isolated from marine intertidal sediment.</title>
        <authorList>
            <person name="Wang X.-L."/>
            <person name="Du Z.-J."/>
        </authorList>
    </citation>
    <scope>NUCLEOTIDE SEQUENCE [LARGE SCALE GENOMIC DNA]</scope>
    <source>
        <strain evidence="13 14">AM505</strain>
    </source>
</reference>
<dbReference type="InterPro" id="IPR005225">
    <property type="entry name" value="Small_GTP-bd"/>
</dbReference>
<sequence length="222" mass="24224">MTHPEPQPLPFPLTDTPPPEDLEAGRKLFAGDVDFVKGVVAISGLPPADRIEVCFAGRSNVGKSSLINALTGRKSLARTSNTPGRTQEINYFDVGGQLFLVDLPGYGYAEAPVNIVKQWQALLKAYLSGRVTLRRAFVLIDMRHGIKAVDAEIMDLLNKSAVTFQVVLTKADKISKTEQERTLKQVRETLQKHPAAFPEILVTSSEKGDGVATLRALIATMQ</sequence>
<feature type="compositionally biased region" description="Pro residues" evidence="11">
    <location>
        <begin position="1"/>
        <end position="19"/>
    </location>
</feature>
<dbReference type="GO" id="GO:0005525">
    <property type="term" value="F:GTP binding"/>
    <property type="evidence" value="ECO:0007669"/>
    <property type="project" value="UniProtKB-UniRule"/>
</dbReference>
<evidence type="ECO:0000256" key="1">
    <source>
        <dbReference type="ARBA" id="ARBA00001946"/>
    </source>
</evidence>
<dbReference type="PROSITE" id="PS51706">
    <property type="entry name" value="G_ENGB"/>
    <property type="match status" value="1"/>
</dbReference>
<organism evidence="13 14">
    <name type="scientific">Pararhodobacter oceanensis</name>
    <dbReference type="NCBI Taxonomy" id="2172121"/>
    <lineage>
        <taxon>Bacteria</taxon>
        <taxon>Pseudomonadati</taxon>
        <taxon>Pseudomonadota</taxon>
        <taxon>Alphaproteobacteria</taxon>
        <taxon>Rhodobacterales</taxon>
        <taxon>Paracoccaceae</taxon>
        <taxon>Pararhodobacter</taxon>
    </lineage>
</organism>
<protein>
    <recommendedName>
        <fullName evidence="10">Probable GTP-binding protein EngB</fullName>
    </recommendedName>
</protein>
<evidence type="ECO:0000313" key="14">
    <source>
        <dbReference type="Proteomes" id="UP000245911"/>
    </source>
</evidence>
<dbReference type="PANTHER" id="PTHR11649:SF13">
    <property type="entry name" value="ENGB-TYPE G DOMAIN-CONTAINING PROTEIN"/>
    <property type="match status" value="1"/>
</dbReference>
<evidence type="ECO:0000256" key="9">
    <source>
        <dbReference type="ARBA" id="ARBA00023306"/>
    </source>
</evidence>
<dbReference type="InterPro" id="IPR027417">
    <property type="entry name" value="P-loop_NTPase"/>
</dbReference>
<name>A0A2T8HVQ4_9RHOB</name>
<keyword evidence="5 10" id="KW-0547">Nucleotide-binding</keyword>
<accession>A0A2T8HVQ4</accession>
<evidence type="ECO:0000313" key="13">
    <source>
        <dbReference type="EMBL" id="PVH29491.1"/>
    </source>
</evidence>
<dbReference type="InterPro" id="IPR030393">
    <property type="entry name" value="G_ENGB_dom"/>
</dbReference>
<dbReference type="GO" id="GO:0046872">
    <property type="term" value="F:metal ion binding"/>
    <property type="evidence" value="ECO:0007669"/>
    <property type="project" value="UniProtKB-KW"/>
</dbReference>
<evidence type="ECO:0000256" key="6">
    <source>
        <dbReference type="ARBA" id="ARBA00022842"/>
    </source>
</evidence>
<dbReference type="AlphaFoldDB" id="A0A2T8HVQ4"/>
<dbReference type="OrthoDB" id="9804921at2"/>
<dbReference type="CDD" id="cd01876">
    <property type="entry name" value="YihA_EngB"/>
    <property type="match status" value="1"/>
</dbReference>
<dbReference type="NCBIfam" id="TIGR03598">
    <property type="entry name" value="GTPase_YsxC"/>
    <property type="match status" value="1"/>
</dbReference>
<dbReference type="PANTHER" id="PTHR11649">
    <property type="entry name" value="MSS1/TRME-RELATED GTP-BINDING PROTEIN"/>
    <property type="match status" value="1"/>
</dbReference>
<proteinExistence type="inferred from homology"/>
<keyword evidence="3 10" id="KW-0132">Cell division</keyword>
<dbReference type="HAMAP" id="MF_00321">
    <property type="entry name" value="GTPase_EngB"/>
    <property type="match status" value="1"/>
</dbReference>
<gene>
    <name evidence="10" type="primary">engB</name>
    <name evidence="13" type="ORF">DDE20_04980</name>
</gene>
<keyword evidence="4" id="KW-0479">Metal-binding</keyword>
<comment type="function">
    <text evidence="10">Necessary for normal cell division and for the maintenance of normal septation.</text>
</comment>
<keyword evidence="14" id="KW-1185">Reference proteome</keyword>
<dbReference type="EMBL" id="QDKM01000002">
    <property type="protein sequence ID" value="PVH29491.1"/>
    <property type="molecule type" value="Genomic_DNA"/>
</dbReference>
<evidence type="ECO:0000256" key="5">
    <source>
        <dbReference type="ARBA" id="ARBA00022741"/>
    </source>
</evidence>
<keyword evidence="8 10" id="KW-0717">Septation</keyword>
<evidence type="ECO:0000256" key="2">
    <source>
        <dbReference type="ARBA" id="ARBA00009638"/>
    </source>
</evidence>
<evidence type="ECO:0000256" key="3">
    <source>
        <dbReference type="ARBA" id="ARBA00022618"/>
    </source>
</evidence>
<dbReference type="Proteomes" id="UP000245911">
    <property type="component" value="Unassembled WGS sequence"/>
</dbReference>
<evidence type="ECO:0000256" key="4">
    <source>
        <dbReference type="ARBA" id="ARBA00022723"/>
    </source>
</evidence>
<feature type="domain" description="EngB-type G" evidence="12">
    <location>
        <begin position="49"/>
        <end position="222"/>
    </location>
</feature>
<evidence type="ECO:0000256" key="11">
    <source>
        <dbReference type="SAM" id="MobiDB-lite"/>
    </source>
</evidence>
<comment type="caution">
    <text evidence="13">The sequence shown here is derived from an EMBL/GenBank/DDBJ whole genome shotgun (WGS) entry which is preliminary data.</text>
</comment>
<dbReference type="Pfam" id="PF01926">
    <property type="entry name" value="MMR_HSR1"/>
    <property type="match status" value="1"/>
</dbReference>
<dbReference type="NCBIfam" id="TIGR00231">
    <property type="entry name" value="small_GTP"/>
    <property type="match status" value="1"/>
</dbReference>
<dbReference type="RefSeq" id="WP_116557375.1">
    <property type="nucleotide sequence ID" value="NZ_JBLWYE010000022.1"/>
</dbReference>
<dbReference type="InterPro" id="IPR006073">
    <property type="entry name" value="GTP-bd"/>
</dbReference>
<keyword evidence="6" id="KW-0460">Magnesium</keyword>
<dbReference type="Gene3D" id="3.40.50.300">
    <property type="entry name" value="P-loop containing nucleotide triphosphate hydrolases"/>
    <property type="match status" value="1"/>
</dbReference>
<dbReference type="InterPro" id="IPR019987">
    <property type="entry name" value="GTP-bd_ribosome_bio_YsxC"/>
</dbReference>
<feature type="region of interest" description="Disordered" evidence="11">
    <location>
        <begin position="1"/>
        <end position="20"/>
    </location>
</feature>
<dbReference type="SUPFAM" id="SSF52540">
    <property type="entry name" value="P-loop containing nucleoside triphosphate hydrolases"/>
    <property type="match status" value="1"/>
</dbReference>
<keyword evidence="7 10" id="KW-0342">GTP-binding</keyword>
<dbReference type="GO" id="GO:0000917">
    <property type="term" value="P:division septum assembly"/>
    <property type="evidence" value="ECO:0007669"/>
    <property type="project" value="UniProtKB-KW"/>
</dbReference>
<keyword evidence="9 10" id="KW-0131">Cell cycle</keyword>